<accession>A0A8J5JWG1</accession>
<dbReference type="SUPFAM" id="SSF56436">
    <property type="entry name" value="C-type lectin-like"/>
    <property type="match status" value="1"/>
</dbReference>
<protein>
    <submittedName>
        <fullName evidence="2">C-type lectin-like 26</fullName>
    </submittedName>
</protein>
<keyword evidence="3" id="KW-1185">Reference proteome</keyword>
<proteinExistence type="predicted"/>
<evidence type="ECO:0000313" key="3">
    <source>
        <dbReference type="Proteomes" id="UP000747542"/>
    </source>
</evidence>
<dbReference type="InterPro" id="IPR016187">
    <property type="entry name" value="CTDL_fold"/>
</dbReference>
<dbReference type="AlphaFoldDB" id="A0A8J5JWG1"/>
<feature type="domain" description="C-type lectin" evidence="1">
    <location>
        <begin position="31"/>
        <end position="122"/>
    </location>
</feature>
<sequence length="125" mass="14389">MNTLTSLLNKNATTNTVAPCPYPFTQVIYECFYAHQKKLTWPQARRVCQGMGPGYFWVGGTDVGAEGTWQWVSDRPVDPEEWLFSRPDNRAGDEHCLEIVMSDYPGLYNDETCSIAQRFICQYRH</sequence>
<dbReference type="Proteomes" id="UP000747542">
    <property type="component" value="Unassembled WGS sequence"/>
</dbReference>
<gene>
    <name evidence="2" type="primary">Clec-L26</name>
    <name evidence="2" type="ORF">Hamer_G001857</name>
</gene>
<dbReference type="SMART" id="SM00034">
    <property type="entry name" value="CLECT"/>
    <property type="match status" value="1"/>
</dbReference>
<reference evidence="2" key="1">
    <citation type="journal article" date="2021" name="Sci. Adv.">
        <title>The American lobster genome reveals insights on longevity, neural, and immune adaptations.</title>
        <authorList>
            <person name="Polinski J.M."/>
            <person name="Zimin A.V."/>
            <person name="Clark K.F."/>
            <person name="Kohn A.B."/>
            <person name="Sadowski N."/>
            <person name="Timp W."/>
            <person name="Ptitsyn A."/>
            <person name="Khanna P."/>
            <person name="Romanova D.Y."/>
            <person name="Williams P."/>
            <person name="Greenwood S.J."/>
            <person name="Moroz L.L."/>
            <person name="Walt D.R."/>
            <person name="Bodnar A.G."/>
        </authorList>
    </citation>
    <scope>NUCLEOTIDE SEQUENCE</scope>
    <source>
        <strain evidence="2">GMGI-L3</strain>
    </source>
</reference>
<comment type="caution">
    <text evidence="2">The sequence shown here is derived from an EMBL/GenBank/DDBJ whole genome shotgun (WGS) entry which is preliminary data.</text>
</comment>
<evidence type="ECO:0000259" key="1">
    <source>
        <dbReference type="PROSITE" id="PS50041"/>
    </source>
</evidence>
<dbReference type="Gene3D" id="3.10.100.10">
    <property type="entry name" value="Mannose-Binding Protein A, subunit A"/>
    <property type="match status" value="1"/>
</dbReference>
<dbReference type="PANTHER" id="PTHR22803">
    <property type="entry name" value="MANNOSE, PHOSPHOLIPASE, LECTIN RECEPTOR RELATED"/>
    <property type="match status" value="1"/>
</dbReference>
<dbReference type="InterPro" id="IPR016186">
    <property type="entry name" value="C-type_lectin-like/link_sf"/>
</dbReference>
<dbReference type="InterPro" id="IPR001304">
    <property type="entry name" value="C-type_lectin-like"/>
</dbReference>
<dbReference type="PROSITE" id="PS50041">
    <property type="entry name" value="C_TYPE_LECTIN_2"/>
    <property type="match status" value="1"/>
</dbReference>
<organism evidence="2 3">
    <name type="scientific">Homarus americanus</name>
    <name type="common">American lobster</name>
    <dbReference type="NCBI Taxonomy" id="6706"/>
    <lineage>
        <taxon>Eukaryota</taxon>
        <taxon>Metazoa</taxon>
        <taxon>Ecdysozoa</taxon>
        <taxon>Arthropoda</taxon>
        <taxon>Crustacea</taxon>
        <taxon>Multicrustacea</taxon>
        <taxon>Malacostraca</taxon>
        <taxon>Eumalacostraca</taxon>
        <taxon>Eucarida</taxon>
        <taxon>Decapoda</taxon>
        <taxon>Pleocyemata</taxon>
        <taxon>Astacidea</taxon>
        <taxon>Nephropoidea</taxon>
        <taxon>Nephropidae</taxon>
        <taxon>Homarus</taxon>
    </lineage>
</organism>
<dbReference type="EMBL" id="JAHLQT010031306">
    <property type="protein sequence ID" value="KAG7160569.1"/>
    <property type="molecule type" value="Genomic_DNA"/>
</dbReference>
<name>A0A8J5JWG1_HOMAM</name>
<dbReference type="InterPro" id="IPR050111">
    <property type="entry name" value="C-type_lectin/snaclec_domain"/>
</dbReference>
<dbReference type="Pfam" id="PF00059">
    <property type="entry name" value="Lectin_C"/>
    <property type="match status" value="1"/>
</dbReference>
<evidence type="ECO:0000313" key="2">
    <source>
        <dbReference type="EMBL" id="KAG7160569.1"/>
    </source>
</evidence>